<feature type="transmembrane region" description="Helical" evidence="6">
    <location>
        <begin position="278"/>
        <end position="296"/>
    </location>
</feature>
<evidence type="ECO:0000256" key="2">
    <source>
        <dbReference type="ARBA" id="ARBA00022448"/>
    </source>
</evidence>
<evidence type="ECO:0000256" key="5">
    <source>
        <dbReference type="ARBA" id="ARBA00023136"/>
    </source>
</evidence>
<feature type="transmembrane region" description="Helical" evidence="6">
    <location>
        <begin position="132"/>
        <end position="158"/>
    </location>
</feature>
<feature type="transmembrane region" description="Helical" evidence="6">
    <location>
        <begin position="48"/>
        <end position="66"/>
    </location>
</feature>
<keyword evidence="9" id="KW-1185">Reference proteome</keyword>
<comment type="subcellular location">
    <subcellularLocation>
        <location evidence="1">Membrane</location>
        <topology evidence="1">Multi-pass membrane protein</topology>
    </subcellularLocation>
</comment>
<keyword evidence="2" id="KW-0813">Transport</keyword>
<evidence type="ECO:0000313" key="8">
    <source>
        <dbReference type="EMBL" id="OLQ95077.1"/>
    </source>
</evidence>
<evidence type="ECO:0000256" key="4">
    <source>
        <dbReference type="ARBA" id="ARBA00022989"/>
    </source>
</evidence>
<feature type="domain" description="Major facilitator superfamily (MFS) profile" evidence="7">
    <location>
        <begin position="8"/>
        <end position="386"/>
    </location>
</feature>
<sequence length="394" mass="41478">MANSKLLPLLIIFSLVPLGPLAIDVYLPSFPQMIEVFSVTDAAMRQTISIYILVLGFSQLIAGPLSDRFGRRFSAVIGSLIYALGSLTAIYSQTIETLYFARALQGLGASFTMITAMAWVRDNYHGNQAGKLLSYIGGVTSAIPTIAPLVGSGLATVLGWQGGFYMMTAIGALLTLSAWVSLEKPSKSVSNLAQNNKILTCDVKAIFRNKAFVRYSVANMLSFAGLLTYVAVAPSVAMVEAGLSQVMFSVLFGAIGGAQILFSLLAPKLIQRVGRNHTVLVGSSLTALAGIGLILFASANIYGFFVVAAMASGGFSLMSGAAISLALEPFESCAGLAASLDGFLRMVGGAMIVALSGWVTSESTLSLAIVYLLSVLPILMIVLHGKFQRKPSKS</sequence>
<feature type="transmembrane region" description="Helical" evidence="6">
    <location>
        <begin position="164"/>
        <end position="182"/>
    </location>
</feature>
<feature type="transmembrane region" description="Helical" evidence="6">
    <location>
        <begin position="302"/>
        <end position="327"/>
    </location>
</feature>
<dbReference type="InterPro" id="IPR036259">
    <property type="entry name" value="MFS_trans_sf"/>
</dbReference>
<feature type="transmembrane region" description="Helical" evidence="6">
    <location>
        <begin position="73"/>
        <end position="93"/>
    </location>
</feature>
<accession>A0ABX3FPZ0</accession>
<feature type="transmembrane region" description="Helical" evidence="6">
    <location>
        <begin position="245"/>
        <end position="266"/>
    </location>
</feature>
<dbReference type="PANTHER" id="PTHR42718:SF9">
    <property type="entry name" value="MAJOR FACILITATOR SUPERFAMILY MULTIDRUG TRANSPORTER MFSC"/>
    <property type="match status" value="1"/>
</dbReference>
<proteinExistence type="predicted"/>
<feature type="transmembrane region" description="Helical" evidence="6">
    <location>
        <begin position="334"/>
        <end position="359"/>
    </location>
</feature>
<organism evidence="8 9">
    <name type="scientific">Vibrio ponticus</name>
    <dbReference type="NCBI Taxonomy" id="265668"/>
    <lineage>
        <taxon>Bacteria</taxon>
        <taxon>Pseudomonadati</taxon>
        <taxon>Pseudomonadota</taxon>
        <taxon>Gammaproteobacteria</taxon>
        <taxon>Vibrionales</taxon>
        <taxon>Vibrionaceae</taxon>
        <taxon>Vibrio</taxon>
    </lineage>
</organism>
<feature type="transmembrane region" description="Helical" evidence="6">
    <location>
        <begin position="99"/>
        <end position="120"/>
    </location>
</feature>
<feature type="transmembrane region" description="Helical" evidence="6">
    <location>
        <begin position="217"/>
        <end position="239"/>
    </location>
</feature>
<evidence type="ECO:0000259" key="7">
    <source>
        <dbReference type="PROSITE" id="PS50850"/>
    </source>
</evidence>
<dbReference type="PROSITE" id="PS00216">
    <property type="entry name" value="SUGAR_TRANSPORT_1"/>
    <property type="match status" value="1"/>
</dbReference>
<dbReference type="InterPro" id="IPR020846">
    <property type="entry name" value="MFS_dom"/>
</dbReference>
<feature type="transmembrane region" description="Helical" evidence="6">
    <location>
        <begin position="365"/>
        <end position="383"/>
    </location>
</feature>
<keyword evidence="3 6" id="KW-0812">Transmembrane</keyword>
<evidence type="ECO:0000256" key="3">
    <source>
        <dbReference type="ARBA" id="ARBA00022692"/>
    </source>
</evidence>
<protein>
    <submittedName>
        <fullName evidence="8">Multidrug transporter</fullName>
    </submittedName>
</protein>
<comment type="caution">
    <text evidence="8">The sequence shown here is derived from an EMBL/GenBank/DDBJ whole genome shotgun (WGS) entry which is preliminary data.</text>
</comment>
<dbReference type="EMBL" id="MJMI01000055">
    <property type="protein sequence ID" value="OLQ95077.1"/>
    <property type="molecule type" value="Genomic_DNA"/>
</dbReference>
<dbReference type="Gene3D" id="1.20.1720.10">
    <property type="entry name" value="Multidrug resistance protein D"/>
    <property type="match status" value="1"/>
</dbReference>
<dbReference type="InterPro" id="IPR005829">
    <property type="entry name" value="Sugar_transporter_CS"/>
</dbReference>
<gene>
    <name evidence="8" type="ORF">BIY21_07455</name>
</gene>
<dbReference type="InterPro" id="IPR011701">
    <property type="entry name" value="MFS"/>
</dbReference>
<evidence type="ECO:0000313" key="9">
    <source>
        <dbReference type="Proteomes" id="UP000186206"/>
    </source>
</evidence>
<dbReference type="PANTHER" id="PTHR42718">
    <property type="entry name" value="MAJOR FACILITATOR SUPERFAMILY MULTIDRUG TRANSPORTER MFSC"/>
    <property type="match status" value="1"/>
</dbReference>
<dbReference type="CDD" id="cd17320">
    <property type="entry name" value="MFS_MdfA_MDR_like"/>
    <property type="match status" value="1"/>
</dbReference>
<name>A0ABX3FPZ0_9VIBR</name>
<evidence type="ECO:0000256" key="1">
    <source>
        <dbReference type="ARBA" id="ARBA00004141"/>
    </source>
</evidence>
<dbReference type="SUPFAM" id="SSF103473">
    <property type="entry name" value="MFS general substrate transporter"/>
    <property type="match status" value="1"/>
</dbReference>
<evidence type="ECO:0000256" key="6">
    <source>
        <dbReference type="SAM" id="Phobius"/>
    </source>
</evidence>
<reference evidence="8 9" key="1">
    <citation type="submission" date="2016-09" db="EMBL/GenBank/DDBJ databases">
        <title>Genomic Taxonomy of the Vibrionaceae.</title>
        <authorList>
            <person name="Gonzalez-Castillo A."/>
            <person name="Gomez-Gil B."/>
            <person name="Enciso-Ibarra K."/>
        </authorList>
    </citation>
    <scope>NUCLEOTIDE SEQUENCE [LARGE SCALE GENOMIC DNA]</scope>
    <source>
        <strain evidence="8 9">CAIM 1731</strain>
    </source>
</reference>
<keyword evidence="5 6" id="KW-0472">Membrane</keyword>
<dbReference type="Proteomes" id="UP000186206">
    <property type="component" value="Unassembled WGS sequence"/>
</dbReference>
<dbReference type="PROSITE" id="PS50850">
    <property type="entry name" value="MFS"/>
    <property type="match status" value="1"/>
</dbReference>
<keyword evidence="4 6" id="KW-1133">Transmembrane helix</keyword>
<dbReference type="Pfam" id="PF07690">
    <property type="entry name" value="MFS_1"/>
    <property type="match status" value="1"/>
</dbReference>